<reference evidence="3" key="1">
    <citation type="submission" date="2022-11" db="UniProtKB">
        <authorList>
            <consortium name="WormBaseParasite"/>
        </authorList>
    </citation>
    <scope>IDENTIFICATION</scope>
</reference>
<name>A0A914YHT0_9BILA</name>
<evidence type="ECO:0000313" key="3">
    <source>
        <dbReference type="WBParaSite" id="PSU_v2.g19039.t1"/>
    </source>
</evidence>
<dbReference type="WBParaSite" id="PSU_v2.g19039.t1">
    <property type="protein sequence ID" value="PSU_v2.g19039.t1"/>
    <property type="gene ID" value="PSU_v2.g19039"/>
</dbReference>
<dbReference type="AlphaFoldDB" id="A0A914YHT0"/>
<evidence type="ECO:0000256" key="1">
    <source>
        <dbReference type="SAM" id="MobiDB-lite"/>
    </source>
</evidence>
<dbReference type="Proteomes" id="UP000887577">
    <property type="component" value="Unplaced"/>
</dbReference>
<sequence>MLSESTLQFIRENFQEFEPSNMDEFTEEIQEKLSPEDLFANIIENLEKYSTEKAEVILSNKSKLLSCLKTHYPIKIDNYEFGLSENLKPNKRLTVFEWNDRKRVREYSQRPDYPNLWLCRECFRMFDRVSNRGVVNSYPTLYYVSGIVFVPNEHNCKPMNYLLVMHYQKLLHEGNVQEARRMRQKINFIYGECDFSNIVNVLDETISASLPKNTTFSENIKEVNDHKSNSKSLKQKTESDNKNDSSSSDKKPPVHKKLRLDKSALKDTVADEKDVEEYPVHKKSKLKEKSFDIQTDDKCYSVIDKTQQKLKLKKKNGDPEKMYPSIQQDSETIDVEIKEVEPSSSATKAPIFSFQKPSTLMLKDICAKLKIKYSDRAEKLWKQIMFEQIDTVTTPEKY</sequence>
<feature type="region of interest" description="Disordered" evidence="1">
    <location>
        <begin position="221"/>
        <end position="265"/>
    </location>
</feature>
<protein>
    <submittedName>
        <fullName evidence="3">Uncharacterized protein</fullName>
    </submittedName>
</protein>
<organism evidence="2 3">
    <name type="scientific">Panagrolaimus superbus</name>
    <dbReference type="NCBI Taxonomy" id="310955"/>
    <lineage>
        <taxon>Eukaryota</taxon>
        <taxon>Metazoa</taxon>
        <taxon>Ecdysozoa</taxon>
        <taxon>Nematoda</taxon>
        <taxon>Chromadorea</taxon>
        <taxon>Rhabditida</taxon>
        <taxon>Tylenchina</taxon>
        <taxon>Panagrolaimomorpha</taxon>
        <taxon>Panagrolaimoidea</taxon>
        <taxon>Panagrolaimidae</taxon>
        <taxon>Panagrolaimus</taxon>
    </lineage>
</organism>
<evidence type="ECO:0000313" key="2">
    <source>
        <dbReference type="Proteomes" id="UP000887577"/>
    </source>
</evidence>
<accession>A0A914YHT0</accession>
<proteinExistence type="predicted"/>
<keyword evidence="2" id="KW-1185">Reference proteome</keyword>
<feature type="compositionally biased region" description="Basic and acidic residues" evidence="1">
    <location>
        <begin position="235"/>
        <end position="252"/>
    </location>
</feature>